<keyword evidence="3" id="KW-1185">Reference proteome</keyword>
<dbReference type="Proteomes" id="UP000014680">
    <property type="component" value="Unassembled WGS sequence"/>
</dbReference>
<dbReference type="VEuPathDB" id="AmoebaDB:EIN_495750"/>
<dbReference type="AlphaFoldDB" id="A0A0A1U326"/>
<dbReference type="RefSeq" id="XP_004253881.1">
    <property type="nucleotide sequence ID" value="XM_004253833.1"/>
</dbReference>
<accession>A0A0A1U326</accession>
<proteinExistence type="predicted"/>
<feature type="region of interest" description="Disordered" evidence="1">
    <location>
        <begin position="1"/>
        <end position="43"/>
    </location>
</feature>
<sequence>MRVSTSQQTRTSFQSPLFKALPQNPSGLESKKPRGSTYFRQSQPRSTYFDRRGQMDDYLVQQKKLGGIGVTTQDEEDAVILRDVKMTDIPNILYAVQPFGKVLGAEDVGDFGVKVKFANRESVKNILLMRKIYIGGKMCETMDTKTFVELRRITQQNTSESVFMQNESLFTKFVEFLYGLWN</sequence>
<evidence type="ECO:0000313" key="2">
    <source>
        <dbReference type="EMBL" id="ELP87110.1"/>
    </source>
</evidence>
<organism evidence="2 3">
    <name type="scientific">Entamoeba invadens IP1</name>
    <dbReference type="NCBI Taxonomy" id="370355"/>
    <lineage>
        <taxon>Eukaryota</taxon>
        <taxon>Amoebozoa</taxon>
        <taxon>Evosea</taxon>
        <taxon>Archamoebae</taxon>
        <taxon>Mastigamoebida</taxon>
        <taxon>Entamoebidae</taxon>
        <taxon>Entamoeba</taxon>
    </lineage>
</organism>
<dbReference type="KEGG" id="eiv:EIN_495750"/>
<reference evidence="2 3" key="1">
    <citation type="submission" date="2012-10" db="EMBL/GenBank/DDBJ databases">
        <authorList>
            <person name="Zafar N."/>
            <person name="Inman J."/>
            <person name="Hall N."/>
            <person name="Lorenzi H."/>
            <person name="Caler E."/>
        </authorList>
    </citation>
    <scope>NUCLEOTIDE SEQUENCE [LARGE SCALE GENOMIC DNA]</scope>
    <source>
        <strain evidence="2 3">IP1</strain>
    </source>
</reference>
<protein>
    <submittedName>
        <fullName evidence="2">Uncharacterized protein</fullName>
    </submittedName>
</protein>
<dbReference type="OrthoDB" id="10271744at2759"/>
<dbReference type="GeneID" id="14886071"/>
<dbReference type="EMBL" id="KB206864">
    <property type="protein sequence ID" value="ELP87110.1"/>
    <property type="molecule type" value="Genomic_DNA"/>
</dbReference>
<evidence type="ECO:0000313" key="3">
    <source>
        <dbReference type="Proteomes" id="UP000014680"/>
    </source>
</evidence>
<evidence type="ECO:0000256" key="1">
    <source>
        <dbReference type="SAM" id="MobiDB-lite"/>
    </source>
</evidence>
<name>A0A0A1U326_ENTIV</name>
<feature type="compositionally biased region" description="Low complexity" evidence="1">
    <location>
        <begin position="1"/>
        <end position="15"/>
    </location>
</feature>
<gene>
    <name evidence="2" type="ORF">EIN_495750</name>
</gene>